<protein>
    <submittedName>
        <fullName evidence="2">Deoxyguanosinetriphosphate triphosphohydrolase-like protein</fullName>
    </submittedName>
</protein>
<keyword evidence="3" id="KW-1185">Reference proteome</keyword>
<feature type="domain" description="HD" evidence="1">
    <location>
        <begin position="66"/>
        <end position="192"/>
    </location>
</feature>
<evidence type="ECO:0000313" key="2">
    <source>
        <dbReference type="EMBL" id="QDU74478.1"/>
    </source>
</evidence>
<dbReference type="RefSeq" id="WP_165698647.1">
    <property type="nucleotide sequence ID" value="NZ_CP036289.1"/>
</dbReference>
<keyword evidence="2" id="KW-0378">Hydrolase</keyword>
<dbReference type="Pfam" id="PF01966">
    <property type="entry name" value="HD"/>
    <property type="match status" value="1"/>
</dbReference>
<dbReference type="Gene3D" id="1.10.3210.10">
    <property type="entry name" value="Hypothetical protein af1432"/>
    <property type="match status" value="1"/>
</dbReference>
<dbReference type="InterPro" id="IPR050135">
    <property type="entry name" value="dGTPase-like"/>
</dbReference>
<dbReference type="SUPFAM" id="SSF109604">
    <property type="entry name" value="HD-domain/PDEase-like"/>
    <property type="match status" value="1"/>
</dbReference>
<gene>
    <name evidence="2" type="ORF">Pan97_14860</name>
</gene>
<dbReference type="CDD" id="cd00077">
    <property type="entry name" value="HDc"/>
    <property type="match status" value="1"/>
</dbReference>
<dbReference type="KEGG" id="bvo:Pan97_14860"/>
<dbReference type="PANTHER" id="PTHR11373:SF4">
    <property type="entry name" value="DEOXYNUCLEOSIDE TRIPHOSPHATE TRIPHOSPHOHYDROLASE SAMHD1"/>
    <property type="match status" value="1"/>
</dbReference>
<dbReference type="AlphaFoldDB" id="A0A518C5H6"/>
<dbReference type="Proteomes" id="UP000318626">
    <property type="component" value="Chromosome"/>
</dbReference>
<dbReference type="EMBL" id="CP036289">
    <property type="protein sequence ID" value="QDU74478.1"/>
    <property type="molecule type" value="Genomic_DNA"/>
</dbReference>
<dbReference type="SMART" id="SM00471">
    <property type="entry name" value="HDc"/>
    <property type="match status" value="1"/>
</dbReference>
<dbReference type="PROSITE" id="PS51831">
    <property type="entry name" value="HD"/>
    <property type="match status" value="1"/>
</dbReference>
<reference evidence="3" key="1">
    <citation type="submission" date="2019-02" db="EMBL/GenBank/DDBJ databases">
        <title>Deep-cultivation of Planctomycetes and their phenomic and genomic characterization uncovers novel biology.</title>
        <authorList>
            <person name="Wiegand S."/>
            <person name="Jogler M."/>
            <person name="Boedeker C."/>
            <person name="Pinto D."/>
            <person name="Vollmers J."/>
            <person name="Rivas-Marin E."/>
            <person name="Kohn T."/>
            <person name="Peeters S.H."/>
            <person name="Heuer A."/>
            <person name="Rast P."/>
            <person name="Oberbeckmann S."/>
            <person name="Bunk B."/>
            <person name="Jeske O."/>
            <person name="Meyerdierks A."/>
            <person name="Storesund J.E."/>
            <person name="Kallscheuer N."/>
            <person name="Luecker S."/>
            <person name="Lage O.M."/>
            <person name="Pohl T."/>
            <person name="Merkel B.J."/>
            <person name="Hornburger P."/>
            <person name="Mueller R.-W."/>
            <person name="Bruemmer F."/>
            <person name="Labrenz M."/>
            <person name="Spormann A.M."/>
            <person name="Op den Camp H."/>
            <person name="Overmann J."/>
            <person name="Amann R."/>
            <person name="Jetten M.S.M."/>
            <person name="Mascher T."/>
            <person name="Medema M.H."/>
            <person name="Devos D.P."/>
            <person name="Kaster A.-K."/>
            <person name="Ovreas L."/>
            <person name="Rohde M."/>
            <person name="Galperin M.Y."/>
            <person name="Jogler C."/>
        </authorList>
    </citation>
    <scope>NUCLEOTIDE SEQUENCE [LARGE SCALE GENOMIC DNA]</scope>
    <source>
        <strain evidence="3">Pan97</strain>
    </source>
</reference>
<sequence>MNLDKFAAESLCYDPIHGYVPFVSEGTSPGEVTERTIIDHPWLQRMRQIHQLQTAWWVYPTAEHTRFQHIMGVMHLASRLTGQLYPSLKQVCPDTPSRGHVESLLRMAGLLHDVGHGPFGHFFDSHFLQHFGLTHESLGAHIIQHELGDLLSQLRRNPYSEMEEHEQINPEHIAWMIQRPKLGDEADRPQWLSFLRSLLSGIYTIDNMDFVLRDAYMTGYSQQSYDLERLIRYSFFTEKGLTIHERGMAALIRFMNVRAELFQTVYFHREVMAIDKTLEDLFAESRPWMFPGNPIENLAAYQGFTEFSLLVDAARWHQSDDPHQAEVGRQWKDLLSRNIPWRFICERSLRFDEGESQEMTIFRNESFALAALREVLPAELKEIPLKIALNRTVFRPNTRGPSDHQNFMYDAAQKKIKELTTDKIFRSLPVSRVICRIYAQEATLAPKLSAALDRLVGNHAVDDLTNM</sequence>
<dbReference type="InterPro" id="IPR003607">
    <property type="entry name" value="HD/PDEase_dom"/>
</dbReference>
<organism evidence="2 3">
    <name type="scientific">Bremerella volcania</name>
    <dbReference type="NCBI Taxonomy" id="2527984"/>
    <lineage>
        <taxon>Bacteria</taxon>
        <taxon>Pseudomonadati</taxon>
        <taxon>Planctomycetota</taxon>
        <taxon>Planctomycetia</taxon>
        <taxon>Pirellulales</taxon>
        <taxon>Pirellulaceae</taxon>
        <taxon>Bremerella</taxon>
    </lineage>
</organism>
<dbReference type="PANTHER" id="PTHR11373">
    <property type="entry name" value="DEOXYNUCLEOSIDE TRIPHOSPHATE TRIPHOSPHOHYDROLASE"/>
    <property type="match status" value="1"/>
</dbReference>
<dbReference type="GO" id="GO:0008832">
    <property type="term" value="F:dGTPase activity"/>
    <property type="evidence" value="ECO:0007669"/>
    <property type="project" value="TreeGrafter"/>
</dbReference>
<evidence type="ECO:0000259" key="1">
    <source>
        <dbReference type="PROSITE" id="PS51831"/>
    </source>
</evidence>
<dbReference type="GO" id="GO:0006203">
    <property type="term" value="P:dGTP catabolic process"/>
    <property type="evidence" value="ECO:0007669"/>
    <property type="project" value="TreeGrafter"/>
</dbReference>
<evidence type="ECO:0000313" key="3">
    <source>
        <dbReference type="Proteomes" id="UP000318626"/>
    </source>
</evidence>
<proteinExistence type="predicted"/>
<name>A0A518C5H6_9BACT</name>
<accession>A0A518C5H6</accession>
<dbReference type="InterPro" id="IPR006674">
    <property type="entry name" value="HD_domain"/>
</dbReference>